<keyword evidence="4" id="KW-0805">Transcription regulation</keyword>
<dbReference type="CDD" id="cd12148">
    <property type="entry name" value="fungal_TF_MHR"/>
    <property type="match status" value="1"/>
</dbReference>
<gene>
    <name evidence="10" type="ORF">CPELLU_LOCUS4065</name>
</gene>
<evidence type="ECO:0000256" key="6">
    <source>
        <dbReference type="ARBA" id="ARBA00023163"/>
    </source>
</evidence>
<dbReference type="GO" id="GO:0006351">
    <property type="term" value="P:DNA-templated transcription"/>
    <property type="evidence" value="ECO:0007669"/>
    <property type="project" value="InterPro"/>
</dbReference>
<evidence type="ECO:0000256" key="2">
    <source>
        <dbReference type="ARBA" id="ARBA00022723"/>
    </source>
</evidence>
<dbReference type="PROSITE" id="PS00463">
    <property type="entry name" value="ZN2_CY6_FUNGAL_1"/>
    <property type="match status" value="1"/>
</dbReference>
<evidence type="ECO:0000313" key="11">
    <source>
        <dbReference type="Proteomes" id="UP000789759"/>
    </source>
</evidence>
<feature type="compositionally biased region" description="Polar residues" evidence="8">
    <location>
        <begin position="134"/>
        <end position="144"/>
    </location>
</feature>
<dbReference type="InterPro" id="IPR001138">
    <property type="entry name" value="Zn2Cys6_DnaBD"/>
</dbReference>
<keyword evidence="7" id="KW-0539">Nucleus</keyword>
<accession>A0A9N9AKF2</accession>
<name>A0A9N9AKF2_9GLOM</name>
<proteinExistence type="predicted"/>
<evidence type="ECO:0000256" key="7">
    <source>
        <dbReference type="ARBA" id="ARBA00023242"/>
    </source>
</evidence>
<dbReference type="Pfam" id="PF00172">
    <property type="entry name" value="Zn_clus"/>
    <property type="match status" value="1"/>
</dbReference>
<dbReference type="OrthoDB" id="39175at2759"/>
<dbReference type="Gene3D" id="4.10.240.10">
    <property type="entry name" value="Zn(2)-C6 fungal-type DNA-binding domain"/>
    <property type="match status" value="1"/>
</dbReference>
<sequence length="837" mass="94864">MLLNEESSKRRRVARACDSCRRKKVRCDGVQAGSDPPSCTNCRTYGYECSFIDAPKKRGPPKGYIEALETRLQRMESVLGNLVQSGDLPENAISSSLEWINVNESNFRSFQSSATKSLSSKKPYDFSIPRAALPSNSKSSTNLVKHNKSLRDQDSDTENTSSSDNDPVCDLSDCFGQLTIDDEGHTRYIGYSSGYFSYIKIFRITSDAEFLHVPNFNIRLPSVKTVAQRAISELPPKELCEQLLDVFWKYVHPYLVFIDKHDFLEKYNDLENNYTTIILLYAMFANASFTLDIPDVYKNPDDPYSIGREYFDRARELLKNVFDNVSITIVQALILLSTYHRSADDSVTWLYSGMAIRTAQEMGLHRNPVKWGFSARQIEIRKRVWWACVISDIATSASLGRPLAICEIDCDVDYPTPGIIPDEPRHFVEKWIELIKIMLILGRVITHIYSTKSRQILNSNNNNILVSLDAELTEWRENLPPELQYDSTAPYNIIDSRQLHIHVLYYACQILLHRPYIHGPKSKASSSIPSLTICTMAANNITHIIHRLMKIGLLKASLPLLTPSFLAASIIHIINVVSDDDRFREVAKHGIRMTLNCLNYAKAFWSKAENCERVLKGLLSAKNITIDGVDGIFDNIRAPPNNPYFKYKPKVPAESDKSHNTFSPSQVPSQTESMHIINQPTSTVANTHGIRDCNNTQSVNSLLTGYERISSPESPSNSRFTRFNEFPMNINNGLFSQNTDSFTSDVSPLLFGDHDDSINENDSFLPFPSSNDLNEWTNWTKYMIRLQTLKTSNTNNNNLIPSQDDILTSSDSNISSSVKSMFASMTSSRDRMDYNKR</sequence>
<dbReference type="PROSITE" id="PS50048">
    <property type="entry name" value="ZN2_CY6_FUNGAL_2"/>
    <property type="match status" value="1"/>
</dbReference>
<keyword evidence="11" id="KW-1185">Reference proteome</keyword>
<dbReference type="GO" id="GO:0008270">
    <property type="term" value="F:zinc ion binding"/>
    <property type="evidence" value="ECO:0007669"/>
    <property type="project" value="InterPro"/>
</dbReference>
<dbReference type="SMART" id="SM00906">
    <property type="entry name" value="Fungal_trans"/>
    <property type="match status" value="1"/>
</dbReference>
<keyword evidence="5" id="KW-0238">DNA-binding</keyword>
<evidence type="ECO:0000256" key="5">
    <source>
        <dbReference type="ARBA" id="ARBA00023125"/>
    </source>
</evidence>
<keyword evidence="2" id="KW-0479">Metal-binding</keyword>
<protein>
    <submittedName>
        <fullName evidence="10">8536_t:CDS:1</fullName>
    </submittedName>
</protein>
<organism evidence="10 11">
    <name type="scientific">Cetraspora pellucida</name>
    <dbReference type="NCBI Taxonomy" id="1433469"/>
    <lineage>
        <taxon>Eukaryota</taxon>
        <taxon>Fungi</taxon>
        <taxon>Fungi incertae sedis</taxon>
        <taxon>Mucoromycota</taxon>
        <taxon>Glomeromycotina</taxon>
        <taxon>Glomeromycetes</taxon>
        <taxon>Diversisporales</taxon>
        <taxon>Gigasporaceae</taxon>
        <taxon>Cetraspora</taxon>
    </lineage>
</organism>
<evidence type="ECO:0000256" key="3">
    <source>
        <dbReference type="ARBA" id="ARBA00022833"/>
    </source>
</evidence>
<dbReference type="InterPro" id="IPR051615">
    <property type="entry name" value="Transcr_Regulatory_Elem"/>
</dbReference>
<feature type="region of interest" description="Disordered" evidence="8">
    <location>
        <begin position="131"/>
        <end position="165"/>
    </location>
</feature>
<dbReference type="GO" id="GO:0005634">
    <property type="term" value="C:nucleus"/>
    <property type="evidence" value="ECO:0007669"/>
    <property type="project" value="UniProtKB-SubCell"/>
</dbReference>
<keyword evidence="3" id="KW-0862">Zinc</keyword>
<dbReference type="AlphaFoldDB" id="A0A9N9AKF2"/>
<reference evidence="10" key="1">
    <citation type="submission" date="2021-06" db="EMBL/GenBank/DDBJ databases">
        <authorList>
            <person name="Kallberg Y."/>
            <person name="Tangrot J."/>
            <person name="Rosling A."/>
        </authorList>
    </citation>
    <scope>NUCLEOTIDE SEQUENCE</scope>
    <source>
        <strain evidence="10">FL966</strain>
    </source>
</reference>
<dbReference type="EMBL" id="CAJVQA010002074">
    <property type="protein sequence ID" value="CAG8535855.1"/>
    <property type="molecule type" value="Genomic_DNA"/>
</dbReference>
<dbReference type="SUPFAM" id="SSF57701">
    <property type="entry name" value="Zn2/Cys6 DNA-binding domain"/>
    <property type="match status" value="1"/>
</dbReference>
<keyword evidence="6" id="KW-0804">Transcription</keyword>
<dbReference type="Proteomes" id="UP000789759">
    <property type="component" value="Unassembled WGS sequence"/>
</dbReference>
<feature type="domain" description="Zn(2)-C6 fungal-type" evidence="9">
    <location>
        <begin position="16"/>
        <end position="51"/>
    </location>
</feature>
<evidence type="ECO:0000256" key="4">
    <source>
        <dbReference type="ARBA" id="ARBA00023015"/>
    </source>
</evidence>
<evidence type="ECO:0000313" key="10">
    <source>
        <dbReference type="EMBL" id="CAG8535855.1"/>
    </source>
</evidence>
<dbReference type="InterPro" id="IPR007219">
    <property type="entry name" value="XnlR_reg_dom"/>
</dbReference>
<dbReference type="InterPro" id="IPR036864">
    <property type="entry name" value="Zn2-C6_fun-type_DNA-bd_sf"/>
</dbReference>
<dbReference type="GO" id="GO:0000981">
    <property type="term" value="F:DNA-binding transcription factor activity, RNA polymerase II-specific"/>
    <property type="evidence" value="ECO:0007669"/>
    <property type="project" value="InterPro"/>
</dbReference>
<feature type="region of interest" description="Disordered" evidence="8">
    <location>
        <begin position="654"/>
        <end position="673"/>
    </location>
</feature>
<dbReference type="CDD" id="cd00067">
    <property type="entry name" value="GAL4"/>
    <property type="match status" value="1"/>
</dbReference>
<dbReference type="PANTHER" id="PTHR31313">
    <property type="entry name" value="TY1 ENHANCER ACTIVATOR"/>
    <property type="match status" value="1"/>
</dbReference>
<dbReference type="PANTHER" id="PTHR31313:SF81">
    <property type="entry name" value="TY1 ENHANCER ACTIVATOR"/>
    <property type="match status" value="1"/>
</dbReference>
<dbReference type="SMART" id="SM00066">
    <property type="entry name" value="GAL4"/>
    <property type="match status" value="1"/>
</dbReference>
<evidence type="ECO:0000259" key="9">
    <source>
        <dbReference type="PROSITE" id="PS50048"/>
    </source>
</evidence>
<evidence type="ECO:0000256" key="8">
    <source>
        <dbReference type="SAM" id="MobiDB-lite"/>
    </source>
</evidence>
<dbReference type="CDD" id="cd15486">
    <property type="entry name" value="ZIP_Sip4"/>
    <property type="match status" value="1"/>
</dbReference>
<dbReference type="Pfam" id="PF04082">
    <property type="entry name" value="Fungal_trans"/>
    <property type="match status" value="1"/>
</dbReference>
<comment type="caution">
    <text evidence="10">The sequence shown here is derived from an EMBL/GenBank/DDBJ whole genome shotgun (WGS) entry which is preliminary data.</text>
</comment>
<feature type="compositionally biased region" description="Polar residues" evidence="8">
    <location>
        <begin position="660"/>
        <end position="673"/>
    </location>
</feature>
<comment type="subcellular location">
    <subcellularLocation>
        <location evidence="1">Nucleus</location>
    </subcellularLocation>
</comment>
<dbReference type="GO" id="GO:0003677">
    <property type="term" value="F:DNA binding"/>
    <property type="evidence" value="ECO:0007669"/>
    <property type="project" value="UniProtKB-KW"/>
</dbReference>
<evidence type="ECO:0000256" key="1">
    <source>
        <dbReference type="ARBA" id="ARBA00004123"/>
    </source>
</evidence>